<dbReference type="SUPFAM" id="SSF53613">
    <property type="entry name" value="Ribokinase-like"/>
    <property type="match status" value="1"/>
</dbReference>
<dbReference type="GO" id="GO:0005829">
    <property type="term" value="C:cytosol"/>
    <property type="evidence" value="ECO:0007669"/>
    <property type="project" value="TreeGrafter"/>
</dbReference>
<gene>
    <name evidence="4" type="ORF">DK847_17545</name>
</gene>
<reference evidence="5" key="1">
    <citation type="submission" date="2018-06" db="EMBL/GenBank/DDBJ databases">
        <title>Aestuariibacter litoralis strain KCTC 52945T.</title>
        <authorList>
            <person name="Li X."/>
            <person name="Salam N."/>
            <person name="Li J.-L."/>
            <person name="Chen Y.-M."/>
            <person name="Yang Z.-W."/>
            <person name="Zhang L.-Y."/>
            <person name="Han M.-X."/>
            <person name="Xiao M."/>
            <person name="Li W.-J."/>
        </authorList>
    </citation>
    <scope>NUCLEOTIDE SEQUENCE [LARGE SCALE GENOMIC DNA]</scope>
    <source>
        <strain evidence="5">KCTC 52945</strain>
    </source>
</reference>
<organism evidence="4 5">
    <name type="scientific">Aestuariivirga litoralis</name>
    <dbReference type="NCBI Taxonomy" id="2650924"/>
    <lineage>
        <taxon>Bacteria</taxon>
        <taxon>Pseudomonadati</taxon>
        <taxon>Pseudomonadota</taxon>
        <taxon>Alphaproteobacteria</taxon>
        <taxon>Hyphomicrobiales</taxon>
        <taxon>Aestuariivirgaceae</taxon>
        <taxon>Aestuariivirga</taxon>
    </lineage>
</organism>
<evidence type="ECO:0000313" key="5">
    <source>
        <dbReference type="Proteomes" id="UP000248795"/>
    </source>
</evidence>
<evidence type="ECO:0000313" key="4">
    <source>
        <dbReference type="EMBL" id="PZF75646.1"/>
    </source>
</evidence>
<dbReference type="PANTHER" id="PTHR10584:SF166">
    <property type="entry name" value="RIBOKINASE"/>
    <property type="match status" value="1"/>
</dbReference>
<dbReference type="RefSeq" id="WP_111199840.1">
    <property type="nucleotide sequence ID" value="NZ_QKVK01000009.1"/>
</dbReference>
<dbReference type="GO" id="GO:0016301">
    <property type="term" value="F:kinase activity"/>
    <property type="evidence" value="ECO:0007669"/>
    <property type="project" value="UniProtKB-KW"/>
</dbReference>
<comment type="caution">
    <text evidence="4">The sequence shown here is derived from an EMBL/GenBank/DDBJ whole genome shotgun (WGS) entry which is preliminary data.</text>
</comment>
<keyword evidence="5" id="KW-1185">Reference proteome</keyword>
<dbReference type="PANTHER" id="PTHR10584">
    <property type="entry name" value="SUGAR KINASE"/>
    <property type="match status" value="1"/>
</dbReference>
<evidence type="ECO:0000256" key="2">
    <source>
        <dbReference type="ARBA" id="ARBA00022777"/>
    </source>
</evidence>
<feature type="domain" description="Carbohydrate kinase PfkB" evidence="3">
    <location>
        <begin position="6"/>
        <end position="314"/>
    </location>
</feature>
<keyword evidence="2" id="KW-0418">Kinase</keyword>
<accession>A0A2W2BQH8</accession>
<proteinExistence type="predicted"/>
<dbReference type="InterPro" id="IPR029056">
    <property type="entry name" value="Ribokinase-like"/>
</dbReference>
<dbReference type="InterPro" id="IPR011611">
    <property type="entry name" value="PfkB_dom"/>
</dbReference>
<name>A0A2W2BQH8_9HYPH</name>
<evidence type="ECO:0000259" key="3">
    <source>
        <dbReference type="Pfam" id="PF00294"/>
    </source>
</evidence>
<dbReference type="Gene3D" id="3.40.1190.20">
    <property type="match status" value="1"/>
</dbReference>
<dbReference type="EMBL" id="QKVK01000009">
    <property type="protein sequence ID" value="PZF75646.1"/>
    <property type="molecule type" value="Genomic_DNA"/>
</dbReference>
<dbReference type="AlphaFoldDB" id="A0A2W2BQH8"/>
<protein>
    <recommendedName>
        <fullName evidence="3">Carbohydrate kinase PfkB domain-containing protein</fullName>
    </recommendedName>
</protein>
<evidence type="ECO:0000256" key="1">
    <source>
        <dbReference type="ARBA" id="ARBA00022679"/>
    </source>
</evidence>
<dbReference type="Pfam" id="PF00294">
    <property type="entry name" value="PfkB"/>
    <property type="match status" value="1"/>
</dbReference>
<dbReference type="Proteomes" id="UP000248795">
    <property type="component" value="Unassembled WGS sequence"/>
</dbReference>
<keyword evidence="1" id="KW-0808">Transferase</keyword>
<sequence>MTRRGVVLAGIVVLDVVHLIDRWPEEETLSFIDRTEMAAGGPPHNAGAGLLKLGADFPVTLLATAGDDAYGEIMLASARGYGLDTSRVTIIPGVVTSHTHVMSCTDTGRRTFFAQLGCNNVMTVDHLMPPEGSNAKLYYLGSPGTARHLDETDGWRTLLMAAKARGMKTCLELCPAPSATLARLVPPCLPLTDVFVVNDYEAASITGLDVAPGGRLSWTTAERACRQLLAMGVAELAGIHHPDGAVAVLRTGEVCKRPSVKVEQSEIAGSTGAGDAFYAGVLFGLHEDWPLERCLDLGNAAAATSLHSPTTSASIRPWAECLDYARAKGLRSL</sequence>